<dbReference type="PANTHER" id="PTHR43156">
    <property type="entry name" value="STAGE II SPORULATION PROTEIN E-RELATED"/>
    <property type="match status" value="1"/>
</dbReference>
<feature type="domain" description="GAF" evidence="3">
    <location>
        <begin position="177"/>
        <end position="328"/>
    </location>
</feature>
<evidence type="ECO:0000259" key="3">
    <source>
        <dbReference type="SMART" id="SM00065"/>
    </source>
</evidence>
<dbReference type="SMART" id="SM00065">
    <property type="entry name" value="GAF"/>
    <property type="match status" value="2"/>
</dbReference>
<feature type="domain" description="GAF" evidence="3">
    <location>
        <begin position="1"/>
        <end position="142"/>
    </location>
</feature>
<protein>
    <recommendedName>
        <fullName evidence="7">Serine/threonine protein phosphatase</fullName>
    </recommendedName>
</protein>
<dbReference type="InterPro" id="IPR029016">
    <property type="entry name" value="GAF-like_dom_sf"/>
</dbReference>
<evidence type="ECO:0000313" key="5">
    <source>
        <dbReference type="EMBL" id="GAA1881850.1"/>
    </source>
</evidence>
<dbReference type="InterPro" id="IPR001932">
    <property type="entry name" value="PPM-type_phosphatase-like_dom"/>
</dbReference>
<evidence type="ECO:0000313" key="6">
    <source>
        <dbReference type="Proteomes" id="UP001500449"/>
    </source>
</evidence>
<sequence length="593" mass="64919">MEAFAARVRRLLGVPVALVSLVRRDEQVFPGMTGLPEPWASRRSTPLTHSFCQHVVSSAKPLVIADARDHDLVRDNLAVLDLGVLAYAGIPLTDEQGNVLGSLCAIDTRPRNWDEEHLELLGDLAAACSTELRLRLAKVDAQQERRRRDQLDAELRRAFARSRTLLDASQSFSEAMTVDGVRDRIGLLVHSELAPDYVGLSLLEDDGTVLRLQDPQFPAGPAGQWTRYELGSSLPTVTAVREDRIVFFPSRAEFDRFHPEPARRLHADLRLEAVVAVPLPGPAGPVGSFMLGWHTVREIEPADLVTITTIAGYAAQALARARRRQVERQAAAETRRMSETLQRSLLTRPFEPDHLELAVRYVPATADTQVGGDWYDAFLSRDGALSVVIGDVAGHDRNAVAAMGQLRNLLRGIAYALRESPAAVIGELDGAIRQLSVGTIATAVLGRVEQTADHTSRGLRRFRWVNAGHPPPLLISAAGTPGLLSTPPDLLLGADPDCRRTDHTVDIFPGDTLLLYTDGLVERRGADLDEGFGWLEEAARRHAGLPLEEFCDALLAEVGDQRGDDVALLALRAHREDRPRPSEAGPEVLVPRD</sequence>
<feature type="coiled-coil region" evidence="2">
    <location>
        <begin position="134"/>
        <end position="161"/>
    </location>
</feature>
<dbReference type="SUPFAM" id="SSF81606">
    <property type="entry name" value="PP2C-like"/>
    <property type="match status" value="1"/>
</dbReference>
<dbReference type="InterPro" id="IPR052016">
    <property type="entry name" value="Bact_Sigma-Reg"/>
</dbReference>
<keyword evidence="6" id="KW-1185">Reference proteome</keyword>
<gene>
    <name evidence="5" type="ORF">GCM10009836_73870</name>
</gene>
<dbReference type="SUPFAM" id="SSF55781">
    <property type="entry name" value="GAF domain-like"/>
    <property type="match status" value="2"/>
</dbReference>
<organism evidence="5 6">
    <name type="scientific">Pseudonocardia ailaonensis</name>
    <dbReference type="NCBI Taxonomy" id="367279"/>
    <lineage>
        <taxon>Bacteria</taxon>
        <taxon>Bacillati</taxon>
        <taxon>Actinomycetota</taxon>
        <taxon>Actinomycetes</taxon>
        <taxon>Pseudonocardiales</taxon>
        <taxon>Pseudonocardiaceae</taxon>
        <taxon>Pseudonocardia</taxon>
    </lineage>
</organism>
<keyword evidence="2" id="KW-0175">Coiled coil</keyword>
<evidence type="ECO:0008006" key="7">
    <source>
        <dbReference type="Google" id="ProtNLM"/>
    </source>
</evidence>
<reference evidence="5 6" key="1">
    <citation type="journal article" date="2019" name="Int. J. Syst. Evol. Microbiol.">
        <title>The Global Catalogue of Microorganisms (GCM) 10K type strain sequencing project: providing services to taxonomists for standard genome sequencing and annotation.</title>
        <authorList>
            <consortium name="The Broad Institute Genomics Platform"/>
            <consortium name="The Broad Institute Genome Sequencing Center for Infectious Disease"/>
            <person name="Wu L."/>
            <person name="Ma J."/>
        </authorList>
    </citation>
    <scope>NUCLEOTIDE SEQUENCE [LARGE SCALE GENOMIC DNA]</scope>
    <source>
        <strain evidence="5 6">JCM 16009</strain>
    </source>
</reference>
<dbReference type="SMART" id="SM00331">
    <property type="entry name" value="PP2C_SIG"/>
    <property type="match status" value="1"/>
</dbReference>
<dbReference type="Gene3D" id="3.60.40.10">
    <property type="entry name" value="PPM-type phosphatase domain"/>
    <property type="match status" value="1"/>
</dbReference>
<evidence type="ECO:0000259" key="4">
    <source>
        <dbReference type="SMART" id="SM00331"/>
    </source>
</evidence>
<dbReference type="PANTHER" id="PTHR43156:SF2">
    <property type="entry name" value="STAGE II SPORULATION PROTEIN E"/>
    <property type="match status" value="1"/>
</dbReference>
<accession>A0ABN2NQY3</accession>
<dbReference type="InterPro" id="IPR003018">
    <property type="entry name" value="GAF"/>
</dbReference>
<feature type="domain" description="PPM-type phosphatase" evidence="4">
    <location>
        <begin position="355"/>
        <end position="573"/>
    </location>
</feature>
<evidence type="ECO:0000256" key="2">
    <source>
        <dbReference type="SAM" id="Coils"/>
    </source>
</evidence>
<dbReference type="Pfam" id="PF01590">
    <property type="entry name" value="GAF"/>
    <property type="match status" value="1"/>
</dbReference>
<dbReference type="Gene3D" id="3.30.450.40">
    <property type="match status" value="2"/>
</dbReference>
<proteinExistence type="predicted"/>
<keyword evidence="1" id="KW-0378">Hydrolase</keyword>
<dbReference type="EMBL" id="BAAAQK010000037">
    <property type="protein sequence ID" value="GAA1881850.1"/>
    <property type="molecule type" value="Genomic_DNA"/>
</dbReference>
<dbReference type="InterPro" id="IPR036457">
    <property type="entry name" value="PPM-type-like_dom_sf"/>
</dbReference>
<dbReference type="Pfam" id="PF07228">
    <property type="entry name" value="SpoIIE"/>
    <property type="match status" value="1"/>
</dbReference>
<dbReference type="RefSeq" id="WP_344428469.1">
    <property type="nucleotide sequence ID" value="NZ_BAAAQK010000037.1"/>
</dbReference>
<evidence type="ECO:0000256" key="1">
    <source>
        <dbReference type="ARBA" id="ARBA00022801"/>
    </source>
</evidence>
<dbReference type="Proteomes" id="UP001500449">
    <property type="component" value="Unassembled WGS sequence"/>
</dbReference>
<dbReference type="Pfam" id="PF13185">
    <property type="entry name" value="GAF_2"/>
    <property type="match status" value="1"/>
</dbReference>
<name>A0ABN2NQY3_9PSEU</name>
<comment type="caution">
    <text evidence="5">The sequence shown here is derived from an EMBL/GenBank/DDBJ whole genome shotgun (WGS) entry which is preliminary data.</text>
</comment>